<dbReference type="InterPro" id="IPR040079">
    <property type="entry name" value="Glutathione_S-Trfase"/>
</dbReference>
<dbReference type="GO" id="GO:0006749">
    <property type="term" value="P:glutathione metabolic process"/>
    <property type="evidence" value="ECO:0007669"/>
    <property type="project" value="TreeGrafter"/>
</dbReference>
<keyword evidence="7" id="KW-0828">Tyrosine catabolism</keyword>
<dbReference type="SFLD" id="SFLDS00019">
    <property type="entry name" value="Glutathione_Transferase_(cytos"/>
    <property type="match status" value="1"/>
</dbReference>
<dbReference type="GO" id="GO:0016034">
    <property type="term" value="F:maleylacetoacetate isomerase activity"/>
    <property type="evidence" value="ECO:0007669"/>
    <property type="project" value="TreeGrafter"/>
</dbReference>
<comment type="catalytic activity">
    <reaction evidence="10">
        <text>RX + glutathione = an S-substituted glutathione + a halide anion + H(+)</text>
        <dbReference type="Rhea" id="RHEA:16437"/>
        <dbReference type="ChEBI" id="CHEBI:15378"/>
        <dbReference type="ChEBI" id="CHEBI:16042"/>
        <dbReference type="ChEBI" id="CHEBI:17792"/>
        <dbReference type="ChEBI" id="CHEBI:57925"/>
        <dbReference type="ChEBI" id="CHEBI:90779"/>
        <dbReference type="EC" id="2.5.1.18"/>
    </reaction>
</comment>
<dbReference type="EC" id="2.5.1.18" evidence="4"/>
<gene>
    <name evidence="13" type="primary">maiA</name>
    <name evidence="13" type="ORF">J3U88_01520</name>
</gene>
<keyword evidence="9 13" id="KW-0413">Isomerase</keyword>
<accession>A0A8J7Q5Q3</accession>
<dbReference type="PANTHER" id="PTHR42673:SF4">
    <property type="entry name" value="MALEYLACETOACETATE ISOMERASE"/>
    <property type="match status" value="1"/>
</dbReference>
<evidence type="ECO:0000256" key="5">
    <source>
        <dbReference type="ARBA" id="ARBA00022490"/>
    </source>
</evidence>
<evidence type="ECO:0000256" key="4">
    <source>
        <dbReference type="ARBA" id="ARBA00012452"/>
    </source>
</evidence>
<dbReference type="InterPro" id="IPR036249">
    <property type="entry name" value="Thioredoxin-like_sf"/>
</dbReference>
<comment type="similarity">
    <text evidence="3">Belongs to the GST superfamily. Zeta family.</text>
</comment>
<feature type="domain" description="GST N-terminal" evidence="11">
    <location>
        <begin position="2"/>
        <end position="85"/>
    </location>
</feature>
<dbReference type="InterPro" id="IPR036282">
    <property type="entry name" value="Glutathione-S-Trfase_C_sf"/>
</dbReference>
<feature type="domain" description="GST C-terminal" evidence="12">
    <location>
        <begin position="90"/>
        <end position="215"/>
    </location>
</feature>
<dbReference type="PROSITE" id="PS50405">
    <property type="entry name" value="GST_CTER"/>
    <property type="match status" value="1"/>
</dbReference>
<evidence type="ECO:0000256" key="7">
    <source>
        <dbReference type="ARBA" id="ARBA00022878"/>
    </source>
</evidence>
<dbReference type="PROSITE" id="PS51354">
    <property type="entry name" value="GLUTAREDOXIN_2"/>
    <property type="match status" value="1"/>
</dbReference>
<evidence type="ECO:0000256" key="2">
    <source>
        <dbReference type="ARBA" id="ARBA00004899"/>
    </source>
</evidence>
<comment type="pathway">
    <text evidence="2">Amino-acid degradation; L-phenylalanine degradation.</text>
</comment>
<evidence type="ECO:0000256" key="10">
    <source>
        <dbReference type="ARBA" id="ARBA00047960"/>
    </source>
</evidence>
<dbReference type="SFLD" id="SFLDG00358">
    <property type="entry name" value="Main_(cytGST)"/>
    <property type="match status" value="1"/>
</dbReference>
<evidence type="ECO:0000259" key="11">
    <source>
        <dbReference type="PROSITE" id="PS50404"/>
    </source>
</evidence>
<evidence type="ECO:0000313" key="13">
    <source>
        <dbReference type="EMBL" id="MBO1317119.1"/>
    </source>
</evidence>
<dbReference type="InterPro" id="IPR005955">
    <property type="entry name" value="GST_Zeta"/>
</dbReference>
<evidence type="ECO:0000256" key="9">
    <source>
        <dbReference type="ARBA" id="ARBA00023235"/>
    </source>
</evidence>
<dbReference type="GO" id="GO:0004364">
    <property type="term" value="F:glutathione transferase activity"/>
    <property type="evidence" value="ECO:0007669"/>
    <property type="project" value="UniProtKB-EC"/>
</dbReference>
<comment type="subcellular location">
    <subcellularLocation>
        <location evidence="1">Cytoplasm</location>
    </subcellularLocation>
</comment>
<evidence type="ECO:0000256" key="8">
    <source>
        <dbReference type="ARBA" id="ARBA00023232"/>
    </source>
</evidence>
<dbReference type="GO" id="GO:0005737">
    <property type="term" value="C:cytoplasm"/>
    <property type="evidence" value="ECO:0007669"/>
    <property type="project" value="UniProtKB-SubCell"/>
</dbReference>
<dbReference type="SUPFAM" id="SSF52833">
    <property type="entry name" value="Thioredoxin-like"/>
    <property type="match status" value="1"/>
</dbReference>
<sequence>MANLQLYSYYRSSCSYRVRIALNLKNLAYETVPVHLVRDGGQQHQAAYRERNPMRQVPTLVVGDDSIGQSMAIIEYLEQVHPEPALFPKDPVAAAKVRAFCEMINAGIQPVQNLSVLLYLENEMGATGKRGKWGNYWIHRGFEALEQSLQHSAGRFCFGDTVTAADCFLIPQVYNALRFKVDMAQFPTIARINETCLAMEAFDAATPANQPDTPADYGS</sequence>
<dbReference type="EMBL" id="JAFREP010000001">
    <property type="protein sequence ID" value="MBO1317119.1"/>
    <property type="molecule type" value="Genomic_DNA"/>
</dbReference>
<dbReference type="Gene3D" id="3.40.30.10">
    <property type="entry name" value="Glutaredoxin"/>
    <property type="match status" value="1"/>
</dbReference>
<keyword evidence="8" id="KW-0585">Phenylalanine catabolism</keyword>
<evidence type="ECO:0000259" key="12">
    <source>
        <dbReference type="PROSITE" id="PS50405"/>
    </source>
</evidence>
<keyword evidence="6" id="KW-0808">Transferase</keyword>
<dbReference type="Proteomes" id="UP000664417">
    <property type="component" value="Unassembled WGS sequence"/>
</dbReference>
<dbReference type="InterPro" id="IPR034330">
    <property type="entry name" value="GST_Zeta_C"/>
</dbReference>
<evidence type="ECO:0000313" key="14">
    <source>
        <dbReference type="Proteomes" id="UP000664417"/>
    </source>
</evidence>
<dbReference type="GO" id="GO:0006559">
    <property type="term" value="P:L-phenylalanine catabolic process"/>
    <property type="evidence" value="ECO:0007669"/>
    <property type="project" value="UniProtKB-KW"/>
</dbReference>
<reference evidence="13" key="1">
    <citation type="submission" date="2021-03" db="EMBL/GenBank/DDBJ databases">
        <authorList>
            <person name="Wang G."/>
        </authorList>
    </citation>
    <scope>NUCLEOTIDE SEQUENCE</scope>
    <source>
        <strain evidence="13">KCTC 12899</strain>
    </source>
</reference>
<dbReference type="PANTHER" id="PTHR42673">
    <property type="entry name" value="MALEYLACETOACETATE ISOMERASE"/>
    <property type="match status" value="1"/>
</dbReference>
<evidence type="ECO:0000256" key="1">
    <source>
        <dbReference type="ARBA" id="ARBA00004496"/>
    </source>
</evidence>
<dbReference type="FunFam" id="3.40.30.10:FF:000041">
    <property type="entry name" value="Maleylacetoacetate isomerase isoform 1"/>
    <property type="match status" value="1"/>
</dbReference>
<keyword evidence="5" id="KW-0963">Cytoplasm</keyword>
<comment type="caution">
    <text evidence="13">The sequence shown here is derived from an EMBL/GenBank/DDBJ whole genome shotgun (WGS) entry which is preliminary data.</text>
</comment>
<dbReference type="CDD" id="cd03191">
    <property type="entry name" value="GST_C_Zeta"/>
    <property type="match status" value="1"/>
</dbReference>
<dbReference type="RefSeq" id="WP_207856352.1">
    <property type="nucleotide sequence ID" value="NZ_JAFREP010000001.1"/>
</dbReference>
<dbReference type="GO" id="GO:0006572">
    <property type="term" value="P:L-tyrosine catabolic process"/>
    <property type="evidence" value="ECO:0007669"/>
    <property type="project" value="UniProtKB-KW"/>
</dbReference>
<evidence type="ECO:0000256" key="3">
    <source>
        <dbReference type="ARBA" id="ARBA00010007"/>
    </source>
</evidence>
<protein>
    <recommendedName>
        <fullName evidence="4">glutathione transferase</fullName>
        <ecNumber evidence="4">2.5.1.18</ecNumber>
    </recommendedName>
</protein>
<proteinExistence type="inferred from homology"/>
<dbReference type="InterPro" id="IPR004045">
    <property type="entry name" value="Glutathione_S-Trfase_N"/>
</dbReference>
<dbReference type="Pfam" id="PF13417">
    <property type="entry name" value="GST_N_3"/>
    <property type="match status" value="1"/>
</dbReference>
<name>A0A8J7Q5Q3_9BACT</name>
<dbReference type="AlphaFoldDB" id="A0A8J7Q5Q3"/>
<dbReference type="NCBIfam" id="TIGR01262">
    <property type="entry name" value="maiA"/>
    <property type="match status" value="1"/>
</dbReference>
<dbReference type="PROSITE" id="PS50404">
    <property type="entry name" value="GST_NTER"/>
    <property type="match status" value="1"/>
</dbReference>
<evidence type="ECO:0000256" key="6">
    <source>
        <dbReference type="ARBA" id="ARBA00022679"/>
    </source>
</evidence>
<dbReference type="InterPro" id="IPR010987">
    <property type="entry name" value="Glutathione-S-Trfase_C-like"/>
</dbReference>
<dbReference type="Gene3D" id="1.20.1050.10">
    <property type="match status" value="1"/>
</dbReference>
<dbReference type="FunFam" id="1.20.1050.10:FF:000010">
    <property type="entry name" value="Maleylacetoacetate isomerase isoform 1"/>
    <property type="match status" value="1"/>
</dbReference>
<organism evidence="13 14">
    <name type="scientific">Acanthopleuribacter pedis</name>
    <dbReference type="NCBI Taxonomy" id="442870"/>
    <lineage>
        <taxon>Bacteria</taxon>
        <taxon>Pseudomonadati</taxon>
        <taxon>Acidobacteriota</taxon>
        <taxon>Holophagae</taxon>
        <taxon>Acanthopleuribacterales</taxon>
        <taxon>Acanthopleuribacteraceae</taxon>
        <taxon>Acanthopleuribacter</taxon>
    </lineage>
</organism>
<dbReference type="SUPFAM" id="SSF47616">
    <property type="entry name" value="GST C-terminal domain-like"/>
    <property type="match status" value="1"/>
</dbReference>
<keyword evidence="14" id="KW-1185">Reference proteome</keyword>
<dbReference type="Pfam" id="PF13410">
    <property type="entry name" value="GST_C_2"/>
    <property type="match status" value="1"/>
</dbReference>